<name>A0A0E9X841_ANGAN</name>
<accession>A0A0E9X841</accession>
<dbReference type="AlphaFoldDB" id="A0A0E9X841"/>
<evidence type="ECO:0000313" key="1">
    <source>
        <dbReference type="EMBL" id="JAH98636.1"/>
    </source>
</evidence>
<proteinExistence type="predicted"/>
<reference evidence="1" key="2">
    <citation type="journal article" date="2015" name="Fish Shellfish Immunol.">
        <title>Early steps in the European eel (Anguilla anguilla)-Vibrio vulnificus interaction in the gills: Role of the RtxA13 toxin.</title>
        <authorList>
            <person name="Callol A."/>
            <person name="Pajuelo D."/>
            <person name="Ebbesson L."/>
            <person name="Teles M."/>
            <person name="MacKenzie S."/>
            <person name="Amaro C."/>
        </authorList>
    </citation>
    <scope>NUCLEOTIDE SEQUENCE</scope>
</reference>
<dbReference type="EMBL" id="GBXM01009941">
    <property type="protein sequence ID" value="JAH98636.1"/>
    <property type="molecule type" value="Transcribed_RNA"/>
</dbReference>
<protein>
    <submittedName>
        <fullName evidence="1">Uncharacterized protein</fullName>
    </submittedName>
</protein>
<sequence>MTALAAHYVQGMAAAAILRDYNLWCLHLFTDCSSSTVTNFRSLVKNDGVDVK</sequence>
<organism evidence="1">
    <name type="scientific">Anguilla anguilla</name>
    <name type="common">European freshwater eel</name>
    <name type="synonym">Muraena anguilla</name>
    <dbReference type="NCBI Taxonomy" id="7936"/>
    <lineage>
        <taxon>Eukaryota</taxon>
        <taxon>Metazoa</taxon>
        <taxon>Chordata</taxon>
        <taxon>Craniata</taxon>
        <taxon>Vertebrata</taxon>
        <taxon>Euteleostomi</taxon>
        <taxon>Actinopterygii</taxon>
        <taxon>Neopterygii</taxon>
        <taxon>Teleostei</taxon>
        <taxon>Anguilliformes</taxon>
        <taxon>Anguillidae</taxon>
        <taxon>Anguilla</taxon>
    </lineage>
</organism>
<reference evidence="1" key="1">
    <citation type="submission" date="2014-11" db="EMBL/GenBank/DDBJ databases">
        <authorList>
            <person name="Amaro Gonzalez C."/>
        </authorList>
    </citation>
    <scope>NUCLEOTIDE SEQUENCE</scope>
</reference>